<reference evidence="5 6" key="1">
    <citation type="submission" date="2020-08" db="EMBL/GenBank/DDBJ databases">
        <title>Winkia gen. nov., sp. nov., isolated from faeces of the Anser albifrons in China.</title>
        <authorList>
            <person name="Liu Q."/>
        </authorList>
    </citation>
    <scope>NUCLEOTIDE SEQUENCE [LARGE SCALE GENOMIC DNA]</scope>
    <source>
        <strain evidence="5 6">C62</strain>
    </source>
</reference>
<keyword evidence="2" id="KW-0378">Hydrolase</keyword>
<gene>
    <name evidence="5" type="ORF">H8R10_00270</name>
</gene>
<evidence type="ECO:0000313" key="6">
    <source>
        <dbReference type="Proteomes" id="UP000627538"/>
    </source>
</evidence>
<evidence type="ECO:0000256" key="2">
    <source>
        <dbReference type="ARBA" id="ARBA00022806"/>
    </source>
</evidence>
<proteinExistence type="predicted"/>
<dbReference type="SUPFAM" id="SSF52980">
    <property type="entry name" value="Restriction endonuclease-like"/>
    <property type="match status" value="1"/>
</dbReference>
<evidence type="ECO:0000256" key="3">
    <source>
        <dbReference type="ARBA" id="ARBA00023204"/>
    </source>
</evidence>
<keyword evidence="2" id="KW-0547">Nucleotide-binding</keyword>
<dbReference type="InterPro" id="IPR011604">
    <property type="entry name" value="PDDEXK-like_dom_sf"/>
</dbReference>
<dbReference type="Gene3D" id="3.90.320.10">
    <property type="match status" value="1"/>
</dbReference>
<dbReference type="Proteomes" id="UP000627538">
    <property type="component" value="Unassembled WGS sequence"/>
</dbReference>
<keyword evidence="3" id="KW-0234">DNA repair</keyword>
<evidence type="ECO:0000259" key="4">
    <source>
        <dbReference type="Pfam" id="PF12705"/>
    </source>
</evidence>
<dbReference type="GO" id="GO:0004386">
    <property type="term" value="F:helicase activity"/>
    <property type="evidence" value="ECO:0007669"/>
    <property type="project" value="UniProtKB-KW"/>
</dbReference>
<keyword evidence="1" id="KW-0227">DNA damage</keyword>
<dbReference type="GO" id="GO:0006281">
    <property type="term" value="P:DNA repair"/>
    <property type="evidence" value="ECO:0007669"/>
    <property type="project" value="UniProtKB-KW"/>
</dbReference>
<dbReference type="AlphaFoldDB" id="A0A8I0G6H5"/>
<name>A0A8I0G6H5_9ACTO</name>
<dbReference type="Pfam" id="PF12705">
    <property type="entry name" value="PDDEXK_1"/>
    <property type="match status" value="1"/>
</dbReference>
<comment type="caution">
    <text evidence="5">The sequence shown here is derived from an EMBL/GenBank/DDBJ whole genome shotgun (WGS) entry which is preliminary data.</text>
</comment>
<dbReference type="InterPro" id="IPR038726">
    <property type="entry name" value="PDDEXK_AddAB-type"/>
</dbReference>
<feature type="domain" description="PD-(D/E)XK endonuclease-like" evidence="4">
    <location>
        <begin position="6"/>
        <end position="251"/>
    </location>
</feature>
<protein>
    <submittedName>
        <fullName evidence="5">PD-(D/E)XK nuclease family protein</fullName>
    </submittedName>
</protein>
<dbReference type="RefSeq" id="WP_191070794.1">
    <property type="nucleotide sequence ID" value="NZ_CP060506.1"/>
</dbReference>
<dbReference type="EMBL" id="JACRUO010000001">
    <property type="protein sequence ID" value="MBD3688682.1"/>
    <property type="molecule type" value="Genomic_DNA"/>
</dbReference>
<keyword evidence="6" id="KW-1185">Reference proteome</keyword>
<accession>A0A8I0G6H5</accession>
<keyword evidence="2" id="KW-0067">ATP-binding</keyword>
<evidence type="ECO:0000256" key="1">
    <source>
        <dbReference type="ARBA" id="ARBA00022763"/>
    </source>
</evidence>
<keyword evidence="2" id="KW-0347">Helicase</keyword>
<evidence type="ECO:0000313" key="5">
    <source>
        <dbReference type="EMBL" id="MBD3688682.1"/>
    </source>
</evidence>
<organism evidence="5 6">
    <name type="scientific">Nanchangia anserum</name>
    <dbReference type="NCBI Taxonomy" id="2692125"/>
    <lineage>
        <taxon>Bacteria</taxon>
        <taxon>Bacillati</taxon>
        <taxon>Actinomycetota</taxon>
        <taxon>Actinomycetes</taxon>
        <taxon>Actinomycetales</taxon>
        <taxon>Actinomycetaceae</taxon>
        <taxon>Nanchangia</taxon>
    </lineage>
</organism>
<dbReference type="InterPro" id="IPR011335">
    <property type="entry name" value="Restrct_endonuc-II-like"/>
</dbReference>
<sequence length="273" mass="30542">MSLPALSPSRANDFRKCPLQFRLTVVDRIPSPPAPARERGTLVHQVLEDLFDLPENERTSEHARDMLAPAWAAMVEKNPDLEDVLFTDGLTREAFLAEAAGLVDNYFSLENPSRLAPTYREHYVRATVGDGLHIHGFLDRIDVAPSGQVRIVDYKTGKAPALAWLGPYLFQLRFYALAWRVMHDVAPARLQLLFLKSAKTYTHDPSAAELEATEEELVDLWGDISAAATSGNFPPRRSKLCDWCDVRHLCPLFGGTPPEIPEDGITRLLSMHD</sequence>